<keyword evidence="1" id="KW-1133">Transmembrane helix</keyword>
<evidence type="ECO:0000313" key="2">
    <source>
        <dbReference type="EMBL" id="ABV51273.1"/>
    </source>
</evidence>
<dbReference type="Proteomes" id="UP000002014">
    <property type="component" value="Chromosome"/>
</dbReference>
<keyword evidence="1" id="KW-0472">Membrane</keyword>
<evidence type="ECO:0000256" key="1">
    <source>
        <dbReference type="SAM" id="Phobius"/>
    </source>
</evidence>
<reference evidence="2 3" key="1">
    <citation type="journal article" date="2007" name="PLoS Genet.">
        <title>Patterns and implications of gene gain and loss in the evolution of Prochlorococcus.</title>
        <authorList>
            <person name="Kettler G.C."/>
            <person name="Martiny A.C."/>
            <person name="Huang K."/>
            <person name="Zucker J."/>
            <person name="Coleman M.L."/>
            <person name="Rodrigue S."/>
            <person name="Chen F."/>
            <person name="Lapidus A."/>
            <person name="Ferriera S."/>
            <person name="Johnson J."/>
            <person name="Steglich C."/>
            <person name="Church G.M."/>
            <person name="Richardson P."/>
            <person name="Chisholm S.W."/>
        </authorList>
    </citation>
    <scope>NUCLEOTIDE SEQUENCE [LARGE SCALE GENOMIC DNA]</scope>
    <source>
        <strain evidence="2 3">MIT 9215</strain>
    </source>
</reference>
<keyword evidence="1" id="KW-0812">Transmembrane</keyword>
<name>A8G6P2_PROM2</name>
<organism evidence="2 3">
    <name type="scientific">Prochlorococcus marinus (strain MIT 9215)</name>
    <dbReference type="NCBI Taxonomy" id="93060"/>
    <lineage>
        <taxon>Bacteria</taxon>
        <taxon>Bacillati</taxon>
        <taxon>Cyanobacteriota</taxon>
        <taxon>Cyanophyceae</taxon>
        <taxon>Synechococcales</taxon>
        <taxon>Prochlorococcaceae</taxon>
        <taxon>Prochlorococcus</taxon>
    </lineage>
</organism>
<feature type="transmembrane region" description="Helical" evidence="1">
    <location>
        <begin position="13"/>
        <end position="32"/>
    </location>
</feature>
<gene>
    <name evidence="2" type="ordered locus">P9215_16601</name>
</gene>
<proteinExistence type="predicted"/>
<sequence length="63" mass="7983">MITSPLLLNLIKILWNIGNYYCWAWFINWFDLKLGYEFSMRRYFYMDFLSFCWIKGWRNNPLR</sequence>
<accession>A8G6P2</accession>
<dbReference type="KEGG" id="pmh:P9215_16601"/>
<dbReference type="EMBL" id="CP000825">
    <property type="protein sequence ID" value="ABV51273.1"/>
    <property type="molecule type" value="Genomic_DNA"/>
</dbReference>
<dbReference type="AlphaFoldDB" id="A8G6P2"/>
<evidence type="ECO:0000313" key="3">
    <source>
        <dbReference type="Proteomes" id="UP000002014"/>
    </source>
</evidence>
<dbReference type="HOGENOM" id="CLU_2882321_0_0_3"/>
<protein>
    <submittedName>
        <fullName evidence="2">Uncharacterized protein</fullName>
    </submittedName>
</protein>